<evidence type="ECO:0000313" key="1">
    <source>
        <dbReference type="EMBL" id="OOL18882.1"/>
    </source>
</evidence>
<comment type="caution">
    <text evidence="1">The sequence shown here is derived from an EMBL/GenBank/DDBJ whole genome shotgun (WGS) entry which is preliminary data.</text>
</comment>
<evidence type="ECO:0000313" key="2">
    <source>
        <dbReference type="Proteomes" id="UP000200980"/>
    </source>
</evidence>
<dbReference type="Gene3D" id="3.90.550.10">
    <property type="entry name" value="Spore Coat Polysaccharide Biosynthesis Protein SpsA, Chain A"/>
    <property type="match status" value="1"/>
</dbReference>
<gene>
    <name evidence="1" type="ORF">AL01_03850</name>
</gene>
<organism evidence="1 2">
    <name type="scientific">Bombella intestini</name>
    <dbReference type="NCBI Taxonomy" id="1539051"/>
    <lineage>
        <taxon>Bacteria</taxon>
        <taxon>Pseudomonadati</taxon>
        <taxon>Pseudomonadota</taxon>
        <taxon>Alphaproteobacteria</taxon>
        <taxon>Acetobacterales</taxon>
        <taxon>Acetobacteraceae</taxon>
        <taxon>Bombella</taxon>
    </lineage>
</organism>
<dbReference type="GO" id="GO:0016757">
    <property type="term" value="F:glycosyltransferase activity"/>
    <property type="evidence" value="ECO:0007669"/>
    <property type="project" value="InterPro"/>
</dbReference>
<proteinExistence type="predicted"/>
<evidence type="ECO:0008006" key="3">
    <source>
        <dbReference type="Google" id="ProtNLM"/>
    </source>
</evidence>
<dbReference type="OrthoDB" id="5672604at2"/>
<dbReference type="SUPFAM" id="SSF53448">
    <property type="entry name" value="Nucleotide-diphospho-sugar transferases"/>
    <property type="match status" value="1"/>
</dbReference>
<keyword evidence="2" id="KW-1185">Reference proteome</keyword>
<dbReference type="InterPro" id="IPR002495">
    <property type="entry name" value="Glyco_trans_8"/>
</dbReference>
<sequence>MPQMTIAIGVREDNLIPALVSIKSILETTRNNRALAFAIFHDGINEQITNLVKMFLSSFEVDFSLINMPRILAGFTYKDIICEYLLYPLLIPQYFTSRNFILSIGAGSLVRGDVLSLLEQFPTEKKIGAVRCMYHAHTALNRFHKLTDTARTVLQIENTDRYFSRNVLLFNRQAISTEESQACIQLLDETWHTKDEAILNYLFHNSLHLFPQEWNFQMPLFSEPDKAFTPSCRQAIAESRHTIKLGQFSSFLNPDDMDAALKQTNDLVQEYKKTALSVIHDTQNKLAHLLFDPMWTTLEKIT</sequence>
<name>A0A1S8GQT1_9PROT</name>
<dbReference type="InterPro" id="IPR029044">
    <property type="entry name" value="Nucleotide-diphossugar_trans"/>
</dbReference>
<dbReference type="RefSeq" id="WP_077396085.1">
    <property type="nucleotide sequence ID" value="NZ_JATM01000002.1"/>
</dbReference>
<dbReference type="Proteomes" id="UP000200980">
    <property type="component" value="Unassembled WGS sequence"/>
</dbReference>
<dbReference type="EMBL" id="JATM01000002">
    <property type="protein sequence ID" value="OOL18882.1"/>
    <property type="molecule type" value="Genomic_DNA"/>
</dbReference>
<protein>
    <recommendedName>
        <fullName evidence="3">Glycosyl transferase</fullName>
    </recommendedName>
</protein>
<dbReference type="Pfam" id="PF01501">
    <property type="entry name" value="Glyco_transf_8"/>
    <property type="match status" value="1"/>
</dbReference>
<accession>A0A1S8GQT1</accession>
<dbReference type="AlphaFoldDB" id="A0A1S8GQT1"/>
<dbReference type="STRING" id="1539051.AL01_03850"/>
<reference evidence="1 2" key="1">
    <citation type="journal article" date="2016" name="PLoS ONE">
        <title>Whole-Genome Sequence Analysis of Bombella intestini LMG 28161T, a Novel Acetic Acid Bacterium Isolated from the Crop of a Red-Tailed Bumble Bee, Bombus lapidarius.</title>
        <authorList>
            <person name="Li L."/>
            <person name="Illeghems K."/>
            <person name="Van Kerrebroeck S."/>
            <person name="Borremans W."/>
            <person name="Cleenwerck I."/>
            <person name="Smagghe G."/>
            <person name="De Vuyst L."/>
            <person name="Vandamme P."/>
        </authorList>
    </citation>
    <scope>NUCLEOTIDE SEQUENCE [LARGE SCALE GENOMIC DNA]</scope>
    <source>
        <strain evidence="1 2">R-52487</strain>
    </source>
</reference>